<organism evidence="1">
    <name type="scientific">Arundo donax</name>
    <name type="common">Giant reed</name>
    <name type="synonym">Donax arundinaceus</name>
    <dbReference type="NCBI Taxonomy" id="35708"/>
    <lineage>
        <taxon>Eukaryota</taxon>
        <taxon>Viridiplantae</taxon>
        <taxon>Streptophyta</taxon>
        <taxon>Embryophyta</taxon>
        <taxon>Tracheophyta</taxon>
        <taxon>Spermatophyta</taxon>
        <taxon>Magnoliopsida</taxon>
        <taxon>Liliopsida</taxon>
        <taxon>Poales</taxon>
        <taxon>Poaceae</taxon>
        <taxon>PACMAD clade</taxon>
        <taxon>Arundinoideae</taxon>
        <taxon>Arundineae</taxon>
        <taxon>Arundo</taxon>
    </lineage>
</organism>
<reference evidence="1" key="2">
    <citation type="journal article" date="2015" name="Data Brief">
        <title>Shoot transcriptome of the giant reed, Arundo donax.</title>
        <authorList>
            <person name="Barrero R.A."/>
            <person name="Guerrero F.D."/>
            <person name="Moolhuijzen P."/>
            <person name="Goolsby J.A."/>
            <person name="Tidwell J."/>
            <person name="Bellgard S.E."/>
            <person name="Bellgard M.I."/>
        </authorList>
    </citation>
    <scope>NUCLEOTIDE SEQUENCE</scope>
    <source>
        <tissue evidence="1">Shoot tissue taken approximately 20 cm above the soil surface</tissue>
    </source>
</reference>
<name>A0A0A8ZCF9_ARUDO</name>
<proteinExistence type="predicted"/>
<dbReference type="EMBL" id="GBRH01262522">
    <property type="protein sequence ID" value="JAD35373.1"/>
    <property type="molecule type" value="Transcribed_RNA"/>
</dbReference>
<sequence length="17" mass="2163">MENIIKRITRFDHETKM</sequence>
<dbReference type="AlphaFoldDB" id="A0A0A8ZCF9"/>
<protein>
    <submittedName>
        <fullName evidence="1">Uncharacterized protein</fullName>
    </submittedName>
</protein>
<accession>A0A0A8ZCF9</accession>
<reference evidence="1" key="1">
    <citation type="submission" date="2014-09" db="EMBL/GenBank/DDBJ databases">
        <authorList>
            <person name="Magalhaes I.L.F."/>
            <person name="Oliveira U."/>
            <person name="Santos F.R."/>
            <person name="Vidigal T.H.D.A."/>
            <person name="Brescovit A.D."/>
            <person name="Santos A.J."/>
        </authorList>
    </citation>
    <scope>NUCLEOTIDE SEQUENCE</scope>
    <source>
        <tissue evidence="1">Shoot tissue taken approximately 20 cm above the soil surface</tissue>
    </source>
</reference>
<evidence type="ECO:0000313" key="1">
    <source>
        <dbReference type="EMBL" id="JAD35373.1"/>
    </source>
</evidence>